<dbReference type="GO" id="GO:0052881">
    <property type="term" value="F:4-hydroxyphenylacetate 3-monooxygenase activity"/>
    <property type="evidence" value="ECO:0007669"/>
    <property type="project" value="UniProtKB-EC"/>
</dbReference>
<keyword evidence="1" id="KW-0285">Flavoprotein</keyword>
<dbReference type="Gene3D" id="1.20.140.10">
    <property type="entry name" value="Butyryl-CoA Dehydrogenase, subunit A, domain 3"/>
    <property type="match status" value="1"/>
</dbReference>
<dbReference type="PANTHER" id="PTHR36117:SF3">
    <property type="entry name" value="4-HYDROXYPHENYLACETATE 3-MONOOXYGENASE-RELATED"/>
    <property type="match status" value="1"/>
</dbReference>
<feature type="binding site" evidence="4">
    <location>
        <position position="148"/>
    </location>
    <ligand>
        <name>substrate</name>
    </ligand>
</feature>
<feature type="binding site" evidence="5">
    <location>
        <begin position="454"/>
        <end position="457"/>
    </location>
    <ligand>
        <name>FAD</name>
        <dbReference type="ChEBI" id="CHEBI:57692"/>
    </ligand>
</feature>
<feature type="binding site" evidence="4">
    <location>
        <begin position="204"/>
        <end position="205"/>
    </location>
    <ligand>
        <name>substrate</name>
    </ligand>
</feature>
<dbReference type="InterPro" id="IPR009100">
    <property type="entry name" value="AcylCoA_DH/oxidase_NM_dom_sf"/>
</dbReference>
<keyword evidence="2 5" id="KW-0274">FAD</keyword>
<keyword evidence="9" id="KW-1185">Reference proteome</keyword>
<dbReference type="Pfam" id="PF11794">
    <property type="entry name" value="HpaB_N"/>
    <property type="match status" value="1"/>
</dbReference>
<dbReference type="AlphaFoldDB" id="A0A7J9V0Y4"/>
<evidence type="ECO:0000256" key="2">
    <source>
        <dbReference type="ARBA" id="ARBA00022827"/>
    </source>
</evidence>
<dbReference type="EMBL" id="WHPD01003831">
    <property type="protein sequence ID" value="MPV90538.1"/>
    <property type="molecule type" value="Genomic_DNA"/>
</dbReference>
<dbReference type="Pfam" id="PF03241">
    <property type="entry name" value="HpaB"/>
    <property type="match status" value="1"/>
</dbReference>
<protein>
    <submittedName>
        <fullName evidence="8">4-hydroxyphenylacetate 3-monooxygenase, oxygenase component</fullName>
        <ecNumber evidence="8">1.14.14.9</ecNumber>
    </submittedName>
</protein>
<name>A0A7J9V0Y4_9MICO</name>
<dbReference type="InterPro" id="IPR046373">
    <property type="entry name" value="Acyl-CoA_Oxase/DH_mid-dom_sf"/>
</dbReference>
<dbReference type="InterPro" id="IPR012687">
    <property type="entry name" value="HpaB_Deino-type"/>
</dbReference>
<feature type="binding site" evidence="5">
    <location>
        <position position="191"/>
    </location>
    <ligand>
        <name>FAD</name>
        <dbReference type="ChEBI" id="CHEBI:57692"/>
    </ligand>
</feature>
<dbReference type="GO" id="GO:0050660">
    <property type="term" value="F:flavin adenine dinucleotide binding"/>
    <property type="evidence" value="ECO:0007669"/>
    <property type="project" value="InterPro"/>
</dbReference>
<feature type="domain" description="HpaB/PvcC/4-BUDH C-terminal" evidence="6">
    <location>
        <begin position="280"/>
        <end position="479"/>
    </location>
</feature>
<dbReference type="OrthoDB" id="9785230at2"/>
<dbReference type="InterPro" id="IPR004925">
    <property type="entry name" value="HpaB/PvcC/4-BUDH"/>
</dbReference>
<evidence type="ECO:0000256" key="4">
    <source>
        <dbReference type="PIRSR" id="PIRSR000331-1"/>
    </source>
</evidence>
<evidence type="ECO:0000259" key="6">
    <source>
        <dbReference type="Pfam" id="PF03241"/>
    </source>
</evidence>
<dbReference type="Proteomes" id="UP000429644">
    <property type="component" value="Unassembled WGS sequence"/>
</dbReference>
<evidence type="ECO:0000259" key="7">
    <source>
        <dbReference type="Pfam" id="PF11794"/>
    </source>
</evidence>
<evidence type="ECO:0000256" key="1">
    <source>
        <dbReference type="ARBA" id="ARBA00022630"/>
    </source>
</evidence>
<accession>A0A7J9V0Y4</accession>
<dbReference type="InterPro" id="IPR036250">
    <property type="entry name" value="AcylCo_DH-like_C"/>
</dbReference>
<dbReference type="RefSeq" id="WP_152233347.1">
    <property type="nucleotide sequence ID" value="NZ_BAAAOT010000043.1"/>
</dbReference>
<dbReference type="SUPFAM" id="SSF56645">
    <property type="entry name" value="Acyl-CoA dehydrogenase NM domain-like"/>
    <property type="match status" value="1"/>
</dbReference>
<sequence>MGARTGADYLEALKNMHPTIHLDGETITGDVAEHPAFAGVVKTYAELYDMQHDERTRDLTTYTEGGGRYGTSFMVPRSAEDLASRREAASAWARHSAGMLGRTGDYLNAALTALSQAQDWFADTDPAFGENARKYYEYARDNDVLTTHTLIPPQVNRSVAVNQQGDGQVSAHIVREDDNGIVVRGARMLATIAPFAEEVLVFPSTVLKGGPDDAKYSFAFAIQNDAPGLRYLCRKSLHSGGGAFNEPLASRFEEMDAVVIFDDVHVPWERVFMLGSPEKCNGFYNDTGATSLMTHQVVSRTTVKSEFYAGLLMEMADAIGIDQFPHIREDIASVLVAAEMGRSALRASEADGAINRYGFFQPRWASLNAARNWYPKVFQQFPAIVRKFGASGLMALPDEADVLGGQGADDVATYLQSRNLTGVDRVKLFRLAFDAAISSFAGRQTLYEYYFFGDPIRMASAFVDATDTEPLRQRVRDLLERTEDPVGEALQAHP</sequence>
<feature type="binding site" evidence="5">
    <location>
        <begin position="154"/>
        <end position="157"/>
    </location>
    <ligand>
        <name>FAD</name>
        <dbReference type="ChEBI" id="CHEBI:57692"/>
    </ligand>
</feature>
<dbReference type="SUPFAM" id="SSF47203">
    <property type="entry name" value="Acyl-CoA dehydrogenase C-terminal domain-like"/>
    <property type="match status" value="1"/>
</dbReference>
<dbReference type="PANTHER" id="PTHR36117">
    <property type="entry name" value="4-HYDROXYPHENYLACETATE 3-MONOOXYGENASE-RELATED"/>
    <property type="match status" value="1"/>
</dbReference>
<gene>
    <name evidence="8" type="primary">hpaB</name>
    <name evidence="8" type="ORF">GB882_17840</name>
</gene>
<evidence type="ECO:0000313" key="8">
    <source>
        <dbReference type="EMBL" id="MPV90538.1"/>
    </source>
</evidence>
<proteinExistence type="predicted"/>
<reference evidence="8 9" key="1">
    <citation type="submission" date="2019-10" db="EMBL/GenBank/DDBJ databases">
        <title>Georgenia wutianyii sp. nov. and Georgenia yuyongxinii sp. nov. isolated from plateau pika (Ochotona curzoniae) in the Qinghai-Tibet plateau of China.</title>
        <authorList>
            <person name="Tian Z."/>
        </authorList>
    </citation>
    <scope>NUCLEOTIDE SEQUENCE [LARGE SCALE GENOMIC DNA]</scope>
    <source>
        <strain evidence="8 9">JCM 15130</strain>
    </source>
</reference>
<dbReference type="EC" id="1.14.14.9" evidence="8"/>
<feature type="domain" description="HpaB/PvcC/4-BUDH N-terminal" evidence="7">
    <location>
        <begin position="5"/>
        <end position="273"/>
    </location>
</feature>
<feature type="binding site" evidence="4">
    <location>
        <begin position="102"/>
        <end position="106"/>
    </location>
    <ligand>
        <name>substrate</name>
    </ligand>
</feature>
<dbReference type="NCBIfam" id="TIGR02309">
    <property type="entry name" value="HpaB-1"/>
    <property type="match status" value="1"/>
</dbReference>
<dbReference type="GO" id="GO:0010124">
    <property type="term" value="P:phenylacetate catabolic process"/>
    <property type="evidence" value="ECO:0007669"/>
    <property type="project" value="InterPro"/>
</dbReference>
<organism evidence="8 9">
    <name type="scientific">Georgenia ruanii</name>
    <dbReference type="NCBI Taxonomy" id="348442"/>
    <lineage>
        <taxon>Bacteria</taxon>
        <taxon>Bacillati</taxon>
        <taxon>Actinomycetota</taxon>
        <taxon>Actinomycetes</taxon>
        <taxon>Micrococcales</taxon>
        <taxon>Bogoriellaceae</taxon>
        <taxon>Georgenia</taxon>
    </lineage>
</organism>
<evidence type="ECO:0000256" key="5">
    <source>
        <dbReference type="PIRSR" id="PIRSR000331-2"/>
    </source>
</evidence>
<dbReference type="PIRSF" id="PIRSF000331">
    <property type="entry name" value="HpaA_HpaB"/>
    <property type="match status" value="1"/>
</dbReference>
<dbReference type="InterPro" id="IPR024674">
    <property type="entry name" value="HpaB/PvcC/4-BUDH_N"/>
</dbReference>
<dbReference type="Gene3D" id="2.40.110.10">
    <property type="entry name" value="Butyryl-CoA Dehydrogenase, subunit A, domain 2"/>
    <property type="match status" value="1"/>
</dbReference>
<comment type="caution">
    <text evidence="8">The sequence shown here is derived from an EMBL/GenBank/DDBJ whole genome shotgun (WGS) entry which is preliminary data.</text>
</comment>
<dbReference type="Gene3D" id="1.10.3140.10">
    <property type="entry name" value="4-hydroxybutyryl-coa dehydratase, domain 1"/>
    <property type="match status" value="1"/>
</dbReference>
<keyword evidence="8" id="KW-0503">Monooxygenase</keyword>
<dbReference type="InterPro" id="IPR024719">
    <property type="entry name" value="HpaB/PvcC/4-BUDH_C"/>
</dbReference>
<keyword evidence="3 8" id="KW-0560">Oxidoreductase</keyword>
<evidence type="ECO:0000313" key="9">
    <source>
        <dbReference type="Proteomes" id="UP000429644"/>
    </source>
</evidence>
<evidence type="ECO:0000256" key="3">
    <source>
        <dbReference type="ARBA" id="ARBA00023002"/>
    </source>
</evidence>
<feature type="binding site" evidence="5">
    <location>
        <begin position="148"/>
        <end position="150"/>
    </location>
    <ligand>
        <name>FAD</name>
        <dbReference type="ChEBI" id="CHEBI:57692"/>
    </ligand>
</feature>
<dbReference type="GO" id="GO:0016627">
    <property type="term" value="F:oxidoreductase activity, acting on the CH-CH group of donors"/>
    <property type="evidence" value="ECO:0007669"/>
    <property type="project" value="InterPro"/>
</dbReference>